<protein>
    <recommendedName>
        <fullName evidence="1">F-box associated beta-propeller type 1 domain-containing protein</fullName>
    </recommendedName>
</protein>
<dbReference type="InterPro" id="IPR055290">
    <property type="entry name" value="At3g26010-like"/>
</dbReference>
<organism evidence="2 3">
    <name type="scientific">Erythranthe guttata</name>
    <name type="common">Yellow monkey flower</name>
    <name type="synonym">Mimulus guttatus</name>
    <dbReference type="NCBI Taxonomy" id="4155"/>
    <lineage>
        <taxon>Eukaryota</taxon>
        <taxon>Viridiplantae</taxon>
        <taxon>Streptophyta</taxon>
        <taxon>Embryophyta</taxon>
        <taxon>Tracheophyta</taxon>
        <taxon>Spermatophyta</taxon>
        <taxon>Magnoliopsida</taxon>
        <taxon>eudicotyledons</taxon>
        <taxon>Gunneridae</taxon>
        <taxon>Pentapetalae</taxon>
        <taxon>asterids</taxon>
        <taxon>lamiids</taxon>
        <taxon>Lamiales</taxon>
        <taxon>Phrymaceae</taxon>
        <taxon>Erythranthe</taxon>
    </lineage>
</organism>
<gene>
    <name evidence="2" type="ORF">MIMGU_mgv11b023723mg</name>
</gene>
<sequence>MALQCYTKLIHLFKKIKSSTSSSRCGLHDERPLILRHFSHPSYLKISISDGNSINKECKISGELPSFVSCCNGLALLTLSTPKRHIIFNPLKNENITTVYAPYRGGEICGFFFHPHLKKYAILSVQSEYNGYGYGYGYDYNLYSLFESKNWRKIAGPYNFPWPLYRNPAIVNNALHWLTNDTITVFDIITEEFSTRSLPIDKRECRIPRLLVKDEDRLCLCYVNCEEPVMDIWILEDYAEWSWVKKYSINLDWDMSKYPVEESFDTRWELMAKIKVISIHNNELVLYWKHRGVFYYHLELNTLEKIDLRVSLIDKLTCNDFNSLSDFEAYSAVKCDQCLV</sequence>
<reference evidence="2 3" key="1">
    <citation type="journal article" date="2013" name="Proc. Natl. Acad. Sci. U.S.A.">
        <title>Fine-scale variation in meiotic recombination in Mimulus inferred from population shotgun sequencing.</title>
        <authorList>
            <person name="Hellsten U."/>
            <person name="Wright K.M."/>
            <person name="Jenkins J."/>
            <person name="Shu S."/>
            <person name="Yuan Y."/>
            <person name="Wessler S.R."/>
            <person name="Schmutz J."/>
            <person name="Willis J.H."/>
            <person name="Rokhsar D.S."/>
        </authorList>
    </citation>
    <scope>NUCLEOTIDE SEQUENCE [LARGE SCALE GENOMIC DNA]</scope>
    <source>
        <strain evidence="3">cv. DUN x IM62</strain>
    </source>
</reference>
<name>A0A022R5S3_ERYGU</name>
<feature type="domain" description="F-box associated beta-propeller type 1" evidence="1">
    <location>
        <begin position="66"/>
        <end position="266"/>
    </location>
</feature>
<dbReference type="PANTHER" id="PTHR35546">
    <property type="entry name" value="F-BOX PROTEIN INTERACTION DOMAIN PROTEIN-RELATED"/>
    <property type="match status" value="1"/>
</dbReference>
<evidence type="ECO:0000259" key="1">
    <source>
        <dbReference type="Pfam" id="PF07734"/>
    </source>
</evidence>
<evidence type="ECO:0000313" key="3">
    <source>
        <dbReference type="Proteomes" id="UP000030748"/>
    </source>
</evidence>
<accession>A0A022R5S3</accession>
<dbReference type="PANTHER" id="PTHR35546:SF61">
    <property type="entry name" value="F-BOX DOMAIN CONTAINING PROTEIN"/>
    <property type="match status" value="1"/>
</dbReference>
<proteinExistence type="predicted"/>
<dbReference type="InterPro" id="IPR006527">
    <property type="entry name" value="F-box-assoc_dom_typ1"/>
</dbReference>
<dbReference type="Proteomes" id="UP000030748">
    <property type="component" value="Unassembled WGS sequence"/>
</dbReference>
<evidence type="ECO:0000313" key="2">
    <source>
        <dbReference type="EMBL" id="EYU34185.1"/>
    </source>
</evidence>
<dbReference type="NCBIfam" id="TIGR01640">
    <property type="entry name" value="F_box_assoc_1"/>
    <property type="match status" value="1"/>
</dbReference>
<dbReference type="AlphaFoldDB" id="A0A022R5S3"/>
<keyword evidence="3" id="KW-1185">Reference proteome</keyword>
<dbReference type="InterPro" id="IPR017451">
    <property type="entry name" value="F-box-assoc_interact_dom"/>
</dbReference>
<dbReference type="Pfam" id="PF07734">
    <property type="entry name" value="FBA_1"/>
    <property type="match status" value="1"/>
</dbReference>
<dbReference type="eggNOG" id="ENOG502S45U">
    <property type="taxonomic scope" value="Eukaryota"/>
</dbReference>
<dbReference type="EMBL" id="KI630716">
    <property type="protein sequence ID" value="EYU34185.1"/>
    <property type="molecule type" value="Genomic_DNA"/>
</dbReference>